<evidence type="ECO:0000313" key="9">
    <source>
        <dbReference type="Proteomes" id="UP000284051"/>
    </source>
</evidence>
<dbReference type="EMBL" id="WNAJ01000004">
    <property type="protein sequence ID" value="MTR84450.1"/>
    <property type="molecule type" value="Genomic_DNA"/>
</dbReference>
<dbReference type="EMBL" id="QRQN01000020">
    <property type="protein sequence ID" value="RHN05364.1"/>
    <property type="molecule type" value="Genomic_DNA"/>
</dbReference>
<dbReference type="Proteomes" id="UP000478483">
    <property type="component" value="Unassembled WGS sequence"/>
</dbReference>
<evidence type="ECO:0000313" key="11">
    <source>
        <dbReference type="Proteomes" id="UP000478483"/>
    </source>
</evidence>
<feature type="compositionally biased region" description="Basic and acidic residues" evidence="1">
    <location>
        <begin position="166"/>
        <end position="209"/>
    </location>
</feature>
<evidence type="ECO:0000313" key="8">
    <source>
        <dbReference type="Proteomes" id="UP000283586"/>
    </source>
</evidence>
<feature type="region of interest" description="Disordered" evidence="1">
    <location>
        <begin position="92"/>
        <end position="132"/>
    </location>
</feature>
<reference evidence="3 11" key="3">
    <citation type="journal article" date="2019" name="Nat. Med.">
        <title>A library of human gut bacterial isolates paired with longitudinal multiomics data enables mechanistic microbiome research.</title>
        <authorList>
            <person name="Poyet M."/>
            <person name="Groussin M."/>
            <person name="Gibbons S.M."/>
            <person name="Avila-Pacheco J."/>
            <person name="Jiang X."/>
            <person name="Kearney S.M."/>
            <person name="Perrotta A.R."/>
            <person name="Berdy B."/>
            <person name="Zhao S."/>
            <person name="Lieberman T.D."/>
            <person name="Swanson P.K."/>
            <person name="Smith M."/>
            <person name="Roesemann S."/>
            <person name="Alexander J.E."/>
            <person name="Rich S.A."/>
            <person name="Livny J."/>
            <person name="Vlamakis H."/>
            <person name="Clish C."/>
            <person name="Bullock K."/>
            <person name="Deik A."/>
            <person name="Scott J."/>
            <person name="Pierce K.A."/>
            <person name="Xavier R.J."/>
            <person name="Alm E.J."/>
        </authorList>
    </citation>
    <scope>NUCLEOTIDE SEQUENCE [LARGE SCALE GENOMIC DNA]</scope>
    <source>
        <strain evidence="3 11">BIOML-A1</strain>
    </source>
</reference>
<reference evidence="2 7" key="1">
    <citation type="submission" date="2015-09" db="EMBL/GenBank/DDBJ databases">
        <authorList>
            <consortium name="Pathogen Informatics"/>
        </authorList>
    </citation>
    <scope>NUCLEOTIDE SEQUENCE [LARGE SCALE GENOMIC DNA]</scope>
    <source>
        <strain evidence="2 7">2789STDY5834960</strain>
    </source>
</reference>
<dbReference type="EMBL" id="QRID01000010">
    <property type="protein sequence ID" value="RHG27701.1"/>
    <property type="molecule type" value="Genomic_DNA"/>
</dbReference>
<evidence type="ECO:0000313" key="6">
    <source>
        <dbReference type="EMBL" id="RHN05364.1"/>
    </source>
</evidence>
<evidence type="ECO:0000256" key="1">
    <source>
        <dbReference type="SAM" id="MobiDB-lite"/>
    </source>
</evidence>
<reference evidence="8 9" key="2">
    <citation type="submission" date="2018-08" db="EMBL/GenBank/DDBJ databases">
        <title>A genome reference for cultivated species of the human gut microbiota.</title>
        <authorList>
            <person name="Zou Y."/>
            <person name="Xue W."/>
            <person name="Luo G."/>
        </authorList>
    </citation>
    <scope>NUCLEOTIDE SEQUENCE [LARGE SCALE GENOMIC DNA]</scope>
    <source>
        <strain evidence="6 8">AF31-21AC</strain>
        <strain evidence="5 9">AM22-21LB</strain>
        <strain evidence="4 10">AM43-11</strain>
    </source>
</reference>
<evidence type="ECO:0000313" key="5">
    <source>
        <dbReference type="EMBL" id="RHG27701.1"/>
    </source>
</evidence>
<evidence type="ECO:0000313" key="4">
    <source>
        <dbReference type="EMBL" id="RHA65712.1"/>
    </source>
</evidence>
<organism evidence="2 7">
    <name type="scientific">Roseburia intestinalis</name>
    <dbReference type="NCBI Taxonomy" id="166486"/>
    <lineage>
        <taxon>Bacteria</taxon>
        <taxon>Bacillati</taxon>
        <taxon>Bacillota</taxon>
        <taxon>Clostridia</taxon>
        <taxon>Lachnospirales</taxon>
        <taxon>Lachnospiraceae</taxon>
        <taxon>Roseburia</taxon>
    </lineage>
</organism>
<dbReference type="AlphaFoldDB" id="A0A173VL02"/>
<evidence type="ECO:0000313" key="2">
    <source>
        <dbReference type="EMBL" id="CUN27871.1"/>
    </source>
</evidence>
<proteinExistence type="predicted"/>
<dbReference type="Proteomes" id="UP000283586">
    <property type="component" value="Unassembled WGS sequence"/>
</dbReference>
<feature type="compositionally biased region" description="Basic and acidic residues" evidence="1">
    <location>
        <begin position="24"/>
        <end position="36"/>
    </location>
</feature>
<dbReference type="EMBL" id="CYXZ01000028">
    <property type="protein sequence ID" value="CUN27871.1"/>
    <property type="molecule type" value="Genomic_DNA"/>
</dbReference>
<dbReference type="Proteomes" id="UP000284465">
    <property type="component" value="Unassembled WGS sequence"/>
</dbReference>
<dbReference type="Proteomes" id="UP000284051">
    <property type="component" value="Unassembled WGS sequence"/>
</dbReference>
<feature type="region of interest" description="Disordered" evidence="1">
    <location>
        <begin position="14"/>
        <end position="36"/>
    </location>
</feature>
<dbReference type="Proteomes" id="UP000095350">
    <property type="component" value="Unassembled WGS sequence"/>
</dbReference>
<gene>
    <name evidence="5" type="ORF">DW264_11445</name>
    <name evidence="4" type="ORF">DW927_13330</name>
    <name evidence="6" type="ORF">DWZ31_14900</name>
    <name evidence="2" type="ORF">ERS852572_03137</name>
    <name evidence="3" type="ORF">GMD50_05135</name>
</gene>
<dbReference type="PaxDb" id="166486-ERS852572_03137"/>
<name>A0A173VL02_9FIRM</name>
<protein>
    <submittedName>
        <fullName evidence="2">Uncharacterized protein</fullName>
    </submittedName>
</protein>
<dbReference type="GeneID" id="61433657"/>
<evidence type="ECO:0000313" key="3">
    <source>
        <dbReference type="EMBL" id="MTR84450.1"/>
    </source>
</evidence>
<sequence>MSYTINFSKQMSGILHPNPNMLKSTKEKMERQSERDSKVAFFEAQKENLKNMKTETVEDIAKKLEMFHTYEDEIAAAKQEYNSSQMFHIMDEAEEEAEKRAKEAEKNKPKTEEERKEEAVDEALGTDDDKGMLAENMEKLSEITDQMTEEMTGDLTENIEALPTEKAPEETAEKELSGQKLSTKELSTEEKLQQDAIEKKAYHPFDMRA</sequence>
<dbReference type="EMBL" id="QSFP01000016">
    <property type="protein sequence ID" value="RHA65712.1"/>
    <property type="molecule type" value="Genomic_DNA"/>
</dbReference>
<accession>A0A173VL02</accession>
<feature type="compositionally biased region" description="Basic and acidic residues" evidence="1">
    <location>
        <begin position="97"/>
        <end position="118"/>
    </location>
</feature>
<dbReference type="OrthoDB" id="2043115at2"/>
<evidence type="ECO:0000313" key="7">
    <source>
        <dbReference type="Proteomes" id="UP000095350"/>
    </source>
</evidence>
<dbReference type="STRING" id="166486.ERS852572_03137"/>
<feature type="region of interest" description="Disordered" evidence="1">
    <location>
        <begin position="152"/>
        <end position="209"/>
    </location>
</feature>
<dbReference type="RefSeq" id="WP_006856842.1">
    <property type="nucleotide sequence ID" value="NZ_CABIYH010000028.1"/>
</dbReference>
<evidence type="ECO:0000313" key="10">
    <source>
        <dbReference type="Proteomes" id="UP000284465"/>
    </source>
</evidence>